<accession>A0A2D3VNN8</accession>
<dbReference type="GO" id="GO:0016020">
    <property type="term" value="C:membrane"/>
    <property type="evidence" value="ECO:0007669"/>
    <property type="project" value="UniProtKB-SubCell"/>
</dbReference>
<evidence type="ECO:0000313" key="7">
    <source>
        <dbReference type="Proteomes" id="UP000225277"/>
    </source>
</evidence>
<dbReference type="InterPro" id="IPR023352">
    <property type="entry name" value="MAPEG-like_dom_sf"/>
</dbReference>
<name>A0A2D3VNN8_9PEZI</name>
<dbReference type="GO" id="GO:0005635">
    <property type="term" value="C:nuclear envelope"/>
    <property type="evidence" value="ECO:0007669"/>
    <property type="project" value="TreeGrafter"/>
</dbReference>
<keyword evidence="2 5" id="KW-0812">Transmembrane</keyword>
<dbReference type="GeneID" id="35606382"/>
<keyword evidence="7" id="KW-1185">Reference proteome</keyword>
<dbReference type="InterPro" id="IPR001129">
    <property type="entry name" value="Membr-assoc_MAPEG"/>
</dbReference>
<feature type="transmembrane region" description="Helical" evidence="5">
    <location>
        <begin position="12"/>
        <end position="31"/>
    </location>
</feature>
<reference evidence="6 7" key="1">
    <citation type="submission" date="2016-03" db="EMBL/GenBank/DDBJ databases">
        <authorList>
            <person name="Ploux O."/>
        </authorList>
    </citation>
    <scope>NUCLEOTIDE SEQUENCE [LARGE SCALE GENOMIC DNA]</scope>
    <source>
        <strain evidence="6 7">URUG2</strain>
    </source>
</reference>
<evidence type="ECO:0000313" key="6">
    <source>
        <dbReference type="EMBL" id="CZT25694.1"/>
    </source>
</evidence>
<keyword evidence="4 5" id="KW-0472">Membrane</keyword>
<dbReference type="Pfam" id="PF01124">
    <property type="entry name" value="MAPEG"/>
    <property type="match status" value="1"/>
</dbReference>
<evidence type="ECO:0000256" key="3">
    <source>
        <dbReference type="ARBA" id="ARBA00022989"/>
    </source>
</evidence>
<comment type="subcellular location">
    <subcellularLocation>
        <location evidence="1">Membrane</location>
        <topology evidence="1">Multi-pass membrane protein</topology>
    </subcellularLocation>
</comment>
<dbReference type="GO" id="GO:0004602">
    <property type="term" value="F:glutathione peroxidase activity"/>
    <property type="evidence" value="ECO:0007669"/>
    <property type="project" value="TreeGrafter"/>
</dbReference>
<dbReference type="PANTHER" id="PTHR10250">
    <property type="entry name" value="MICROSOMAL GLUTATHIONE S-TRANSFERASE"/>
    <property type="match status" value="1"/>
</dbReference>
<gene>
    <name evidence="6" type="ORF">RCC_11363</name>
</gene>
<protein>
    <submittedName>
        <fullName evidence="6">Related to MICROSOMAL GLUTATHIONE S-TRANSFERASE 3</fullName>
    </submittedName>
</protein>
<feature type="transmembrane region" description="Helical" evidence="5">
    <location>
        <begin position="86"/>
        <end position="111"/>
    </location>
</feature>
<evidence type="ECO:0000256" key="1">
    <source>
        <dbReference type="ARBA" id="ARBA00004141"/>
    </source>
</evidence>
<dbReference type="RefSeq" id="XP_023632352.1">
    <property type="nucleotide sequence ID" value="XM_023776584.1"/>
</dbReference>
<proteinExistence type="predicted"/>
<dbReference type="PANTHER" id="PTHR10250:SF26">
    <property type="entry name" value="GLUTATHIONE S-TRANSFERASE 3, MITOCHONDRIAL"/>
    <property type="match status" value="1"/>
</dbReference>
<dbReference type="SUPFAM" id="SSF161084">
    <property type="entry name" value="MAPEG domain-like"/>
    <property type="match status" value="1"/>
</dbReference>
<dbReference type="STRING" id="112498.A0A2D3VNN8"/>
<dbReference type="AlphaFoldDB" id="A0A2D3VNN8"/>
<sequence>MSLLALTVPREYGYVVGVTAFTCFVGVWHGFRVAAFRKPAKIIYPKAWADNTDLANATSGEQKKAMYLFNCAQRAHINFNENHPSVMATMLLSGIVYPQTSAALGAIWSFGRIMYAFGYTSPTAENGKGRVVGFGVAFFPMIGLFGLAAWTAAKMVL</sequence>
<dbReference type="EMBL" id="FJUY01000029">
    <property type="protein sequence ID" value="CZT25694.1"/>
    <property type="molecule type" value="Genomic_DNA"/>
</dbReference>
<evidence type="ECO:0000256" key="5">
    <source>
        <dbReference type="SAM" id="Phobius"/>
    </source>
</evidence>
<evidence type="ECO:0000256" key="4">
    <source>
        <dbReference type="ARBA" id="ARBA00023136"/>
    </source>
</evidence>
<dbReference type="Gene3D" id="1.20.120.550">
    <property type="entry name" value="Membrane associated eicosanoid/glutathione metabolism-like domain"/>
    <property type="match status" value="1"/>
</dbReference>
<organism evidence="6 7">
    <name type="scientific">Ramularia collo-cygni</name>
    <dbReference type="NCBI Taxonomy" id="112498"/>
    <lineage>
        <taxon>Eukaryota</taxon>
        <taxon>Fungi</taxon>
        <taxon>Dikarya</taxon>
        <taxon>Ascomycota</taxon>
        <taxon>Pezizomycotina</taxon>
        <taxon>Dothideomycetes</taxon>
        <taxon>Dothideomycetidae</taxon>
        <taxon>Mycosphaerellales</taxon>
        <taxon>Mycosphaerellaceae</taxon>
        <taxon>Ramularia</taxon>
    </lineage>
</organism>
<dbReference type="Proteomes" id="UP000225277">
    <property type="component" value="Unassembled WGS sequence"/>
</dbReference>
<feature type="transmembrane region" description="Helical" evidence="5">
    <location>
        <begin position="131"/>
        <end position="153"/>
    </location>
</feature>
<dbReference type="GO" id="GO:0004364">
    <property type="term" value="F:glutathione transferase activity"/>
    <property type="evidence" value="ECO:0007669"/>
    <property type="project" value="TreeGrafter"/>
</dbReference>
<dbReference type="OrthoDB" id="410651at2759"/>
<dbReference type="InterPro" id="IPR050997">
    <property type="entry name" value="MAPEG"/>
</dbReference>
<evidence type="ECO:0000256" key="2">
    <source>
        <dbReference type="ARBA" id="ARBA00022692"/>
    </source>
</evidence>
<dbReference type="GO" id="GO:0005783">
    <property type="term" value="C:endoplasmic reticulum"/>
    <property type="evidence" value="ECO:0007669"/>
    <property type="project" value="TreeGrafter"/>
</dbReference>
<keyword evidence="6" id="KW-0808">Transferase</keyword>
<keyword evidence="3 5" id="KW-1133">Transmembrane helix</keyword>